<dbReference type="RefSeq" id="WP_055263693.1">
    <property type="nucleotide sequence ID" value="NZ_CABIXQ010000003.1"/>
</dbReference>
<dbReference type="SUPFAM" id="SSF46689">
    <property type="entry name" value="Homeodomain-like"/>
    <property type="match status" value="2"/>
</dbReference>
<feature type="domain" description="HTH araC/xylS-type" evidence="4">
    <location>
        <begin position="8"/>
        <end position="106"/>
    </location>
</feature>
<keyword evidence="2" id="KW-0238">DNA-binding</keyword>
<evidence type="ECO:0000313" key="7">
    <source>
        <dbReference type="Proteomes" id="UP000095594"/>
    </source>
</evidence>
<dbReference type="SMART" id="SM00871">
    <property type="entry name" value="AraC_E_bind"/>
    <property type="match status" value="1"/>
</dbReference>
<dbReference type="PROSITE" id="PS50003">
    <property type="entry name" value="PH_DOMAIN"/>
    <property type="match status" value="1"/>
</dbReference>
<dbReference type="InterPro" id="IPR010499">
    <property type="entry name" value="AraC_E-bd"/>
</dbReference>
<evidence type="ECO:0000259" key="4">
    <source>
        <dbReference type="PROSITE" id="PS01124"/>
    </source>
</evidence>
<dbReference type="InterPro" id="IPR009057">
    <property type="entry name" value="Homeodomain-like_sf"/>
</dbReference>
<dbReference type="InterPro" id="IPR001849">
    <property type="entry name" value="PH_domain"/>
</dbReference>
<dbReference type="InterPro" id="IPR020449">
    <property type="entry name" value="Tscrpt_reg_AraC-type_HTH"/>
</dbReference>
<organism evidence="6 7">
    <name type="scientific">Clostridium disporicum</name>
    <dbReference type="NCBI Taxonomy" id="84024"/>
    <lineage>
        <taxon>Bacteria</taxon>
        <taxon>Bacillati</taxon>
        <taxon>Bacillota</taxon>
        <taxon>Clostridia</taxon>
        <taxon>Eubacteriales</taxon>
        <taxon>Clostridiaceae</taxon>
        <taxon>Clostridium</taxon>
    </lineage>
</organism>
<name>A0A174A6J1_9CLOT</name>
<dbReference type="Pfam" id="PF12833">
    <property type="entry name" value="HTH_18"/>
    <property type="match status" value="1"/>
</dbReference>
<protein>
    <submittedName>
        <fullName evidence="6">AraC family transcriptional regulator</fullName>
    </submittedName>
</protein>
<dbReference type="OrthoDB" id="9801123at2"/>
<dbReference type="InterPro" id="IPR018060">
    <property type="entry name" value="HTH_AraC"/>
</dbReference>
<feature type="domain" description="PH" evidence="5">
    <location>
        <begin position="1"/>
        <end position="12"/>
    </location>
</feature>
<proteinExistence type="predicted"/>
<dbReference type="Gene3D" id="1.10.10.60">
    <property type="entry name" value="Homeodomain-like"/>
    <property type="match status" value="2"/>
</dbReference>
<evidence type="ECO:0000256" key="2">
    <source>
        <dbReference type="ARBA" id="ARBA00023125"/>
    </source>
</evidence>
<dbReference type="PRINTS" id="PR00032">
    <property type="entry name" value="HTHARAC"/>
</dbReference>
<dbReference type="Pfam" id="PF14526">
    <property type="entry name" value="Cass2"/>
    <property type="match status" value="1"/>
</dbReference>
<dbReference type="Gene3D" id="3.20.80.10">
    <property type="entry name" value="Regulatory factor, effector binding domain"/>
    <property type="match status" value="1"/>
</dbReference>
<dbReference type="PROSITE" id="PS01124">
    <property type="entry name" value="HTH_ARAC_FAMILY_2"/>
    <property type="match status" value="1"/>
</dbReference>
<dbReference type="InterPro" id="IPR011256">
    <property type="entry name" value="Reg_factor_effector_dom_sf"/>
</dbReference>
<dbReference type="PANTHER" id="PTHR47504">
    <property type="entry name" value="RIGHT ORIGIN-BINDING PROTEIN"/>
    <property type="match status" value="1"/>
</dbReference>
<dbReference type="EMBL" id="CYZX01000003">
    <property type="protein sequence ID" value="CUN83793.1"/>
    <property type="molecule type" value="Genomic_DNA"/>
</dbReference>
<dbReference type="SUPFAM" id="SSF55136">
    <property type="entry name" value="Probable bacterial effector-binding domain"/>
    <property type="match status" value="1"/>
</dbReference>
<dbReference type="AlphaFoldDB" id="A0A174A6J1"/>
<evidence type="ECO:0000313" key="6">
    <source>
        <dbReference type="EMBL" id="CUN83793.1"/>
    </source>
</evidence>
<accession>A0A174A6J1</accession>
<dbReference type="GO" id="GO:0043565">
    <property type="term" value="F:sequence-specific DNA binding"/>
    <property type="evidence" value="ECO:0007669"/>
    <property type="project" value="InterPro"/>
</dbReference>
<evidence type="ECO:0000256" key="1">
    <source>
        <dbReference type="ARBA" id="ARBA00023015"/>
    </source>
</evidence>
<dbReference type="InterPro" id="IPR050959">
    <property type="entry name" value="MarA-like"/>
</dbReference>
<dbReference type="PANTHER" id="PTHR47504:SF5">
    <property type="entry name" value="RIGHT ORIGIN-BINDING PROTEIN"/>
    <property type="match status" value="1"/>
</dbReference>
<dbReference type="GO" id="GO:0003700">
    <property type="term" value="F:DNA-binding transcription factor activity"/>
    <property type="evidence" value="ECO:0007669"/>
    <property type="project" value="InterPro"/>
</dbReference>
<gene>
    <name evidence="6" type="primary">tetD_2</name>
    <name evidence="6" type="ORF">ERS852471_00557</name>
</gene>
<dbReference type="Proteomes" id="UP000095594">
    <property type="component" value="Unassembled WGS sequence"/>
</dbReference>
<dbReference type="InterPro" id="IPR029441">
    <property type="entry name" value="Cass2"/>
</dbReference>
<evidence type="ECO:0000256" key="3">
    <source>
        <dbReference type="ARBA" id="ARBA00023163"/>
    </source>
</evidence>
<dbReference type="SMART" id="SM00342">
    <property type="entry name" value="HTH_ARAC"/>
    <property type="match status" value="1"/>
</dbReference>
<reference evidence="6 7" key="1">
    <citation type="submission" date="2015-09" db="EMBL/GenBank/DDBJ databases">
        <authorList>
            <consortium name="Pathogen Informatics"/>
        </authorList>
    </citation>
    <scope>NUCLEOTIDE SEQUENCE [LARGE SCALE GENOMIC DNA]</scope>
    <source>
        <strain evidence="6 7">2789STDY5834856</strain>
    </source>
</reference>
<keyword evidence="3" id="KW-0804">Transcription</keyword>
<evidence type="ECO:0000259" key="5">
    <source>
        <dbReference type="PROSITE" id="PS50003"/>
    </source>
</evidence>
<sequence length="285" mass="32951">MEWIESIREAISYIEDNITKDLSIEEIADRVNISPFYFQKGFGMLCGYSLSEYIKRRRLSLAGSDVLSTNEKIIDIAIKYGYDSPDSFTKAFTRFHGVTPSAVRKEGAMVKSFVALRIKFSLEGGYIMDYKIVEKDEFKVIGASKKFKYESAFMEVPSFWNEHISQGKLKDICGMYGINIDEKMSGDEFEYLIAEDYSQEKDGMEGYIVKTIPKFTWAIFPCYGPSPQAIQEANKKIFSEWLPNEREYTIAAGYNIEMYNDPSKYEKGILDKNYYSEIWIPVKKK</sequence>
<keyword evidence="1" id="KW-0805">Transcription regulation</keyword>